<dbReference type="AlphaFoldDB" id="A0AAD9GAF5"/>
<evidence type="ECO:0000313" key="3">
    <source>
        <dbReference type="Proteomes" id="UP001195914"/>
    </source>
</evidence>
<dbReference type="EMBL" id="JAHBMH010000062">
    <property type="protein sequence ID" value="KAK1934771.1"/>
    <property type="molecule type" value="Genomic_DNA"/>
</dbReference>
<keyword evidence="3" id="KW-1185">Reference proteome</keyword>
<sequence>MPFLLISKPVHWLFGADDEEIEEDFSRKRDKNRRREKKLLSRRIPQGNIYSSFGDAIQILGLTPAPKLPGFSYLNVKNAKQLKDVITKSGPRIIYCTNVRLTPAQHVAASHAVKALPSWINRFAWDCSAKLPSGKTAYQRFGVDPATTIMIVQAHGKKAIGINEYLLTNPFYFTSKVTADAAYNIKHVYNVEAFNEQLSSMPDRGLLVLADGKRMSLYNANHTTEISRVVDANRLYSLTTWVINDGLYELNFNENDDAPKSEGFRIYCLIPDGDKHLLGFYNGEPFNKAMEAFMRSCSTVLKQNRDFKPIGALPKLANRPLKKKKQTFDSNDEVVEDLSPSGKDQDEVLEL</sequence>
<organism evidence="2 3">
    <name type="scientific">Babesia divergens</name>
    <dbReference type="NCBI Taxonomy" id="32595"/>
    <lineage>
        <taxon>Eukaryota</taxon>
        <taxon>Sar</taxon>
        <taxon>Alveolata</taxon>
        <taxon>Apicomplexa</taxon>
        <taxon>Aconoidasida</taxon>
        <taxon>Piroplasmida</taxon>
        <taxon>Babesiidae</taxon>
        <taxon>Babesia</taxon>
    </lineage>
</organism>
<protein>
    <submittedName>
        <fullName evidence="2">Uncharacterized protein</fullName>
    </submittedName>
</protein>
<dbReference type="Proteomes" id="UP001195914">
    <property type="component" value="Unassembled WGS sequence"/>
</dbReference>
<proteinExistence type="predicted"/>
<gene>
    <name evidence="2" type="ORF">X943_001229</name>
</gene>
<comment type="caution">
    <text evidence="2">The sequence shown here is derived from an EMBL/GenBank/DDBJ whole genome shotgun (WGS) entry which is preliminary data.</text>
</comment>
<name>A0AAD9GAF5_BABDI</name>
<reference evidence="2" key="1">
    <citation type="journal article" date="2014" name="Nucleic Acids Res.">
        <title>The evolutionary dynamics of variant antigen genes in Babesia reveal a history of genomic innovation underlying host-parasite interaction.</title>
        <authorList>
            <person name="Jackson A.P."/>
            <person name="Otto T.D."/>
            <person name="Darby A."/>
            <person name="Ramaprasad A."/>
            <person name="Xia D."/>
            <person name="Echaide I.E."/>
            <person name="Farber M."/>
            <person name="Gahlot S."/>
            <person name="Gamble J."/>
            <person name="Gupta D."/>
            <person name="Gupta Y."/>
            <person name="Jackson L."/>
            <person name="Malandrin L."/>
            <person name="Malas T.B."/>
            <person name="Moussa E."/>
            <person name="Nair M."/>
            <person name="Reid A.J."/>
            <person name="Sanders M."/>
            <person name="Sharma J."/>
            <person name="Tracey A."/>
            <person name="Quail M.A."/>
            <person name="Weir W."/>
            <person name="Wastling J.M."/>
            <person name="Hall N."/>
            <person name="Willadsen P."/>
            <person name="Lingelbach K."/>
            <person name="Shiels B."/>
            <person name="Tait A."/>
            <person name="Berriman M."/>
            <person name="Allred D.R."/>
            <person name="Pain A."/>
        </authorList>
    </citation>
    <scope>NUCLEOTIDE SEQUENCE</scope>
    <source>
        <strain evidence="2">1802A</strain>
    </source>
</reference>
<reference evidence="2" key="2">
    <citation type="submission" date="2021-05" db="EMBL/GenBank/DDBJ databases">
        <authorList>
            <person name="Pain A."/>
        </authorList>
    </citation>
    <scope>NUCLEOTIDE SEQUENCE</scope>
    <source>
        <strain evidence="2">1802A</strain>
    </source>
</reference>
<evidence type="ECO:0000256" key="1">
    <source>
        <dbReference type="SAM" id="MobiDB-lite"/>
    </source>
</evidence>
<evidence type="ECO:0000313" key="2">
    <source>
        <dbReference type="EMBL" id="KAK1934771.1"/>
    </source>
</evidence>
<accession>A0AAD9GAF5</accession>
<feature type="region of interest" description="Disordered" evidence="1">
    <location>
        <begin position="327"/>
        <end position="351"/>
    </location>
</feature>